<organism evidence="1 2">
    <name type="scientific">Enterococcus canis</name>
    <dbReference type="NCBI Taxonomy" id="214095"/>
    <lineage>
        <taxon>Bacteria</taxon>
        <taxon>Bacillati</taxon>
        <taxon>Bacillota</taxon>
        <taxon>Bacilli</taxon>
        <taxon>Lactobacillales</taxon>
        <taxon>Enterococcaceae</taxon>
        <taxon>Enterococcus</taxon>
    </lineage>
</organism>
<reference evidence="1 2" key="1">
    <citation type="submission" date="2014-12" db="EMBL/GenBank/DDBJ databases">
        <title>Draft genome sequences of 29 type strains of Enterococci.</title>
        <authorList>
            <person name="Zhong Z."/>
            <person name="Sun Z."/>
            <person name="Liu W."/>
            <person name="Zhang W."/>
            <person name="Zhang H."/>
        </authorList>
    </citation>
    <scope>NUCLEOTIDE SEQUENCE [LARGE SCALE GENOMIC DNA]</scope>
    <source>
        <strain evidence="1 2">DSM 17029</strain>
    </source>
</reference>
<evidence type="ECO:0000313" key="1">
    <source>
        <dbReference type="EMBL" id="OJG20167.1"/>
    </source>
</evidence>
<proteinExistence type="predicted"/>
<dbReference type="EMBL" id="JXKH01000001">
    <property type="protein sequence ID" value="OJG20167.1"/>
    <property type="molecule type" value="Genomic_DNA"/>
</dbReference>
<dbReference type="RefSeq" id="WP_067392301.1">
    <property type="nucleotide sequence ID" value="NZ_JXKH01000001.1"/>
</dbReference>
<comment type="caution">
    <text evidence="1">The sequence shown here is derived from an EMBL/GenBank/DDBJ whole genome shotgun (WGS) entry which is preliminary data.</text>
</comment>
<keyword evidence="2" id="KW-1185">Reference proteome</keyword>
<accession>A0A1L8RK91</accession>
<evidence type="ECO:0000313" key="2">
    <source>
        <dbReference type="Proteomes" id="UP000181884"/>
    </source>
</evidence>
<name>A0A1L8RK91_9ENTE</name>
<dbReference type="AlphaFoldDB" id="A0A1L8RK91"/>
<sequence>MKQQLIDEVIAEVLKRKGTKVKLKTKKTKIKGKFANRKTAKQFEASLKDLLTQELSAEYDRLIKKERLS</sequence>
<gene>
    <name evidence="1" type="ORF">RU97_GL000400</name>
</gene>
<dbReference type="Proteomes" id="UP000181884">
    <property type="component" value="Unassembled WGS sequence"/>
</dbReference>
<protein>
    <submittedName>
        <fullName evidence="1">Uncharacterized protein</fullName>
    </submittedName>
</protein>